<organism evidence="15 16">
    <name type="scientific">Saponaria officinalis</name>
    <name type="common">Common soapwort</name>
    <name type="synonym">Lychnis saponaria</name>
    <dbReference type="NCBI Taxonomy" id="3572"/>
    <lineage>
        <taxon>Eukaryota</taxon>
        <taxon>Viridiplantae</taxon>
        <taxon>Streptophyta</taxon>
        <taxon>Embryophyta</taxon>
        <taxon>Tracheophyta</taxon>
        <taxon>Spermatophyta</taxon>
        <taxon>Magnoliopsida</taxon>
        <taxon>eudicotyledons</taxon>
        <taxon>Gunneridae</taxon>
        <taxon>Pentapetalae</taxon>
        <taxon>Caryophyllales</taxon>
        <taxon>Caryophyllaceae</taxon>
        <taxon>Caryophylleae</taxon>
        <taxon>Saponaria</taxon>
    </lineage>
</organism>
<comment type="similarity">
    <text evidence="3">Belongs to the protein disulfide isomerase family.</text>
</comment>
<dbReference type="FunFam" id="3.40.30.10:FF:000204">
    <property type="entry name" value="Protein disulfide isomerase-like 1-6"/>
    <property type="match status" value="1"/>
</dbReference>
<dbReference type="InterPro" id="IPR036249">
    <property type="entry name" value="Thioredoxin-like_sf"/>
</dbReference>
<keyword evidence="9" id="KW-0325">Glycoprotein</keyword>
<evidence type="ECO:0000259" key="14">
    <source>
        <dbReference type="PROSITE" id="PS51352"/>
    </source>
</evidence>
<accession>A0AAW1ILE5</accession>
<dbReference type="Proteomes" id="UP001443914">
    <property type="component" value="Unassembled WGS sequence"/>
</dbReference>
<dbReference type="GO" id="GO:0005788">
    <property type="term" value="C:endoplasmic reticulum lumen"/>
    <property type="evidence" value="ECO:0007669"/>
    <property type="project" value="UniProtKB-SubCell"/>
</dbReference>
<evidence type="ECO:0000256" key="10">
    <source>
        <dbReference type="ARBA" id="ARBA00023235"/>
    </source>
</evidence>
<dbReference type="Pfam" id="PF00085">
    <property type="entry name" value="Thioredoxin"/>
    <property type="match status" value="2"/>
</dbReference>
<dbReference type="PANTHER" id="PTHR18929:SF189">
    <property type="entry name" value="PROTEIN DISULFIDE ISOMERASE-LIKE 1-5-RELATED"/>
    <property type="match status" value="1"/>
</dbReference>
<evidence type="ECO:0000256" key="4">
    <source>
        <dbReference type="ARBA" id="ARBA00012723"/>
    </source>
</evidence>
<evidence type="ECO:0000313" key="15">
    <source>
        <dbReference type="EMBL" id="KAK9690270.1"/>
    </source>
</evidence>
<dbReference type="CDD" id="cd02961">
    <property type="entry name" value="PDI_a_family"/>
    <property type="match status" value="1"/>
</dbReference>
<protein>
    <recommendedName>
        <fullName evidence="4">protein disulfide-isomerase</fullName>
        <ecNumber evidence="4">5.3.4.1</ecNumber>
    </recommendedName>
</protein>
<keyword evidence="5 13" id="KW-0732">Signal</keyword>
<dbReference type="FunFam" id="3.40.30.10:FF:000042">
    <property type="entry name" value="protein disulfide-isomerase A2"/>
    <property type="match status" value="1"/>
</dbReference>
<comment type="catalytic activity">
    <reaction evidence="1">
        <text>Catalyzes the rearrangement of -S-S- bonds in proteins.</text>
        <dbReference type="EC" id="5.3.4.1"/>
    </reaction>
</comment>
<evidence type="ECO:0000256" key="6">
    <source>
        <dbReference type="ARBA" id="ARBA00022737"/>
    </source>
</evidence>
<dbReference type="EMBL" id="JBDFQZ010000009">
    <property type="protein sequence ID" value="KAK9690270.1"/>
    <property type="molecule type" value="Genomic_DNA"/>
</dbReference>
<dbReference type="CDD" id="cd02981">
    <property type="entry name" value="PDI_b_family"/>
    <property type="match status" value="1"/>
</dbReference>
<dbReference type="FunFam" id="3.40.30.10:FF:000134">
    <property type="entry name" value="Protein disulfide-isomerase"/>
    <property type="match status" value="1"/>
</dbReference>
<dbReference type="AlphaFoldDB" id="A0AAW1ILE5"/>
<comment type="caution">
    <text evidence="15">The sequence shown here is derived from an EMBL/GenBank/DDBJ whole genome shotgun (WGS) entry which is preliminary data.</text>
</comment>
<dbReference type="PANTHER" id="PTHR18929">
    <property type="entry name" value="PROTEIN DISULFIDE ISOMERASE"/>
    <property type="match status" value="1"/>
</dbReference>
<evidence type="ECO:0000313" key="16">
    <source>
        <dbReference type="Proteomes" id="UP001443914"/>
    </source>
</evidence>
<evidence type="ECO:0000256" key="3">
    <source>
        <dbReference type="ARBA" id="ARBA00006347"/>
    </source>
</evidence>
<dbReference type="GO" id="GO:0003756">
    <property type="term" value="F:protein disulfide isomerase activity"/>
    <property type="evidence" value="ECO:0007669"/>
    <property type="project" value="UniProtKB-EC"/>
</dbReference>
<dbReference type="CDD" id="cd02982">
    <property type="entry name" value="PDI_b'_family"/>
    <property type="match status" value="1"/>
</dbReference>
<evidence type="ECO:0000256" key="12">
    <source>
        <dbReference type="ARBA" id="ARBA00054003"/>
    </source>
</evidence>
<feature type="domain" description="Thioredoxin" evidence="14">
    <location>
        <begin position="50"/>
        <end position="183"/>
    </location>
</feature>
<feature type="domain" description="Thioredoxin" evidence="14">
    <location>
        <begin position="404"/>
        <end position="524"/>
    </location>
</feature>
<keyword evidence="7" id="KW-0256">Endoplasmic reticulum</keyword>
<proteinExistence type="inferred from homology"/>
<evidence type="ECO:0000256" key="8">
    <source>
        <dbReference type="ARBA" id="ARBA00023157"/>
    </source>
</evidence>
<dbReference type="SUPFAM" id="SSF52833">
    <property type="entry name" value="Thioredoxin-like"/>
    <property type="match status" value="4"/>
</dbReference>
<evidence type="ECO:0000256" key="5">
    <source>
        <dbReference type="ARBA" id="ARBA00022729"/>
    </source>
</evidence>
<feature type="signal peptide" evidence="13">
    <location>
        <begin position="1"/>
        <end position="28"/>
    </location>
</feature>
<feature type="chain" id="PRO_5043575946" description="protein disulfide-isomerase" evidence="13">
    <location>
        <begin position="29"/>
        <end position="534"/>
    </location>
</feature>
<dbReference type="FunFam" id="3.40.30.10:FF:000201">
    <property type="entry name" value="Protein disulfide isomerase-like 1-5"/>
    <property type="match status" value="1"/>
</dbReference>
<comment type="function">
    <text evidence="12">Acts as a protein-folding catalyst that interacts with nascent polypeptides to catalyze the formation, isomerization, and reduction or oxidation of disulfide bonds.</text>
</comment>
<keyword evidence="8" id="KW-1015">Disulfide bond</keyword>
<keyword evidence="16" id="KW-1185">Reference proteome</keyword>
<dbReference type="GO" id="GO:0006457">
    <property type="term" value="P:protein folding"/>
    <property type="evidence" value="ECO:0007669"/>
    <property type="project" value="TreeGrafter"/>
</dbReference>
<dbReference type="EC" id="5.3.4.1" evidence="4"/>
<evidence type="ECO:0000256" key="2">
    <source>
        <dbReference type="ARBA" id="ARBA00004319"/>
    </source>
</evidence>
<dbReference type="Gene3D" id="3.40.30.10">
    <property type="entry name" value="Glutaredoxin"/>
    <property type="match status" value="4"/>
</dbReference>
<dbReference type="GO" id="GO:0034976">
    <property type="term" value="P:response to endoplasmic reticulum stress"/>
    <property type="evidence" value="ECO:0007669"/>
    <property type="project" value="TreeGrafter"/>
</dbReference>
<keyword evidence="11" id="KW-0676">Redox-active center</keyword>
<sequence length="534" mass="59414">MFSTKPSLNPIKFTLILLFLTTFSLSNSIDIGIDNDDDEFQQLLSIDDQEDELKPSSSSTLTSPTDDATVLSKAQRIVAELNNDNTRKIIDQNEFVLIMGYTPWCPRSAELMPQFADAANSLNDLGSSVLMAKIDAERYPKTASSLGVKGYPTLLLFTNGTSQPYTGGFTSEEIVIWAQKKTGKPVVRLSSITEAEAFAKKYSKLVLGLFDKFEGSDYEEFVKAAVADNEIQFVETDSYDAANHIFPDVKPSKPFIGLIKHEPEKYTIFEEPIEAEKVLQFLNYNKFPLVTTLTELNSVKVYSSPSKLQAFIFAKADEFKPLLQPLQEVAKKFKTKIMFIYVDITEDNLAKPLLTMLGLEDSSETVVAAFDNKISSKYLLESEPTANKIEEFCSGLLDGTVPLYYKSQAIPDNTNATVLAAVGKTLDDLVFSSSKNILLEVYIPWCPACETATKQVEKLAKHFEGLENLTFARIDASANEHPKLQVTEYPTLLFYPAADKSNPVKLVSKLGLKEMAAFIKKNVKAEEKVAKDEL</sequence>
<comment type="subcellular location">
    <subcellularLocation>
        <location evidence="2">Endoplasmic reticulum lumen</location>
    </subcellularLocation>
</comment>
<evidence type="ECO:0000256" key="11">
    <source>
        <dbReference type="ARBA" id="ARBA00023284"/>
    </source>
</evidence>
<evidence type="ECO:0000256" key="13">
    <source>
        <dbReference type="SAM" id="SignalP"/>
    </source>
</evidence>
<dbReference type="PROSITE" id="PS51352">
    <property type="entry name" value="THIOREDOXIN_2"/>
    <property type="match status" value="2"/>
</dbReference>
<name>A0AAW1ILE5_SAPOF</name>
<dbReference type="Pfam" id="PF13848">
    <property type="entry name" value="Thioredoxin_6"/>
    <property type="match status" value="1"/>
</dbReference>
<evidence type="ECO:0000256" key="9">
    <source>
        <dbReference type="ARBA" id="ARBA00023180"/>
    </source>
</evidence>
<reference evidence="15" key="1">
    <citation type="submission" date="2024-03" db="EMBL/GenBank/DDBJ databases">
        <title>WGS assembly of Saponaria officinalis var. Norfolk2.</title>
        <authorList>
            <person name="Jenkins J."/>
            <person name="Shu S."/>
            <person name="Grimwood J."/>
            <person name="Barry K."/>
            <person name="Goodstein D."/>
            <person name="Schmutz J."/>
            <person name="Leebens-Mack J."/>
            <person name="Osbourn A."/>
        </authorList>
    </citation>
    <scope>NUCLEOTIDE SEQUENCE [LARGE SCALE GENOMIC DNA]</scope>
    <source>
        <strain evidence="15">JIC</strain>
    </source>
</reference>
<gene>
    <name evidence="15" type="ORF">RND81_09G117100</name>
</gene>
<keyword evidence="6" id="KW-0677">Repeat</keyword>
<evidence type="ECO:0000256" key="7">
    <source>
        <dbReference type="ARBA" id="ARBA00022824"/>
    </source>
</evidence>
<evidence type="ECO:0000256" key="1">
    <source>
        <dbReference type="ARBA" id="ARBA00001182"/>
    </source>
</evidence>
<keyword evidence="10" id="KW-0413">Isomerase</keyword>
<dbReference type="InterPro" id="IPR013766">
    <property type="entry name" value="Thioredoxin_domain"/>
</dbReference>